<dbReference type="Pfam" id="PF11394">
    <property type="entry name" value="Tla3_N"/>
    <property type="match status" value="1"/>
</dbReference>
<gene>
    <name evidence="3" type="ORF">CFter6_3533</name>
</gene>
<name>A0A127PED8_9BURK</name>
<dbReference type="AlphaFoldDB" id="A0A127PED8"/>
<evidence type="ECO:0000259" key="2">
    <source>
        <dbReference type="Pfam" id="PF20995"/>
    </source>
</evidence>
<evidence type="ECO:0000259" key="1">
    <source>
        <dbReference type="Pfam" id="PF11394"/>
    </source>
</evidence>
<dbReference type="InterPro" id="IPR021531">
    <property type="entry name" value="Tla3_N"/>
</dbReference>
<feature type="domain" description="Type VI lipase adapter protein Tla3 C-terminal" evidence="2">
    <location>
        <begin position="363"/>
        <end position="496"/>
    </location>
</feature>
<dbReference type="Proteomes" id="UP000072421">
    <property type="component" value="Chromosome"/>
</dbReference>
<accession>A0A127PED8</accession>
<organism evidence="3">
    <name type="scientific">Collimonas fungivorans</name>
    <dbReference type="NCBI Taxonomy" id="158899"/>
    <lineage>
        <taxon>Bacteria</taxon>
        <taxon>Pseudomonadati</taxon>
        <taxon>Pseudomonadota</taxon>
        <taxon>Betaproteobacteria</taxon>
        <taxon>Burkholderiales</taxon>
        <taxon>Oxalobacteraceae</taxon>
        <taxon>Collimonas</taxon>
    </lineage>
</organism>
<evidence type="ECO:0000313" key="4">
    <source>
        <dbReference type="Proteomes" id="UP000072421"/>
    </source>
</evidence>
<reference evidence="3 4" key="1">
    <citation type="submission" date="2015-11" db="EMBL/GenBank/DDBJ databases">
        <title>Exploring the genomic traits of fungus-feeding bacterial genus Collimonas.</title>
        <authorList>
            <person name="Song C."/>
            <person name="Schmidt R."/>
            <person name="de Jager V."/>
            <person name="Krzyzanowska D."/>
            <person name="Jongedijk E."/>
            <person name="Cankar K."/>
            <person name="Beekwilder J."/>
            <person name="van Veen A."/>
            <person name="de Boer W."/>
            <person name="van Veen J.A."/>
            <person name="Garbeva P."/>
        </authorList>
    </citation>
    <scope>NUCLEOTIDE SEQUENCE [LARGE SCALE GENOMIC DNA]</scope>
    <source>
        <strain evidence="3 4">Ter6</strain>
    </source>
</reference>
<protein>
    <recommendedName>
        <fullName evidence="5">DUF2875 domain-containing protein</fullName>
    </recommendedName>
</protein>
<dbReference type="Pfam" id="PF20995">
    <property type="entry name" value="Tla3_C"/>
    <property type="match status" value="1"/>
</dbReference>
<dbReference type="InterPro" id="IPR048303">
    <property type="entry name" value="Tla3_C"/>
</dbReference>
<feature type="domain" description="Type VI lipase adapter protein Tla3 N-terminal" evidence="1">
    <location>
        <begin position="66"/>
        <end position="227"/>
    </location>
</feature>
<proteinExistence type="predicted"/>
<dbReference type="PATRIC" id="fig|158899.10.peg.3517"/>
<sequence length="516" mass="55544">MGSSIRNGVLAALGIAILAYGGGLAWMHRSSNASADSSSPKQAASAAVASSLPGAQAMLAQTGKKFALEVRGMGVVVADKADEEIWQAIEEKADNYASYASRNPEDYTNSAGQRLSDLGVSTGLSFKEGARHAVDQWPLPVIIWYPPKAKRASRPAGDLAGLRQQASLGVTLLLWQEDANTDDGAAMIEKLFAFFDTHPDVPAALLFSTDGSMTRSLVETPGNVDTPKEGHVIPAMPDSVGAFLVSRSDRVDKLIRPFAVTQTANINKTNTEYDVVKLWNFFWKKNDDQGPDSFEAQFRKEEKAAGVTSPSAGAMSSSWWQSQLPELWQTIGNQGPGEFKPTPYIPVRWTDWQLKQFDSAPLLGYLHRPVDVKLTDDHGQPLKTALQAEALKAGWEQAVAVLPDNKEPKRLFYDTTGSKQWVIPLNQALAQVGTSAPHPDEVKEGYDIGARIGNTGTSSPMVQIGLGLIASYQQGGASATVNRRPNGMASIVMVSPPDEATKAAWAQNHGSVSPFK</sequence>
<evidence type="ECO:0008006" key="5">
    <source>
        <dbReference type="Google" id="ProtNLM"/>
    </source>
</evidence>
<evidence type="ECO:0000313" key="3">
    <source>
        <dbReference type="EMBL" id="AMO96166.1"/>
    </source>
</evidence>
<dbReference type="EMBL" id="CP013232">
    <property type="protein sequence ID" value="AMO96166.1"/>
    <property type="molecule type" value="Genomic_DNA"/>
</dbReference>